<dbReference type="RefSeq" id="XP_002764552.1">
    <property type="nucleotide sequence ID" value="XM_002764506.1"/>
</dbReference>
<accession>C5M139</accession>
<keyword evidence="2" id="KW-1185">Reference proteome</keyword>
<evidence type="ECO:0000313" key="1">
    <source>
        <dbReference type="EMBL" id="EEQ97269.1"/>
    </source>
</evidence>
<protein>
    <submittedName>
        <fullName evidence="1">Uncharacterized protein</fullName>
    </submittedName>
</protein>
<dbReference type="AlphaFoldDB" id="C5M139"/>
<name>C5M139_PERM5</name>
<organism evidence="2">
    <name type="scientific">Perkinsus marinus (strain ATCC 50983 / TXsc)</name>
    <dbReference type="NCBI Taxonomy" id="423536"/>
    <lineage>
        <taxon>Eukaryota</taxon>
        <taxon>Sar</taxon>
        <taxon>Alveolata</taxon>
        <taxon>Perkinsozoa</taxon>
        <taxon>Perkinsea</taxon>
        <taxon>Perkinsida</taxon>
        <taxon>Perkinsidae</taxon>
        <taxon>Perkinsus</taxon>
    </lineage>
</organism>
<dbReference type="InParanoid" id="C5M139"/>
<sequence length="50" mass="5653">MATFMNQPLQDVEEAMLGAYEQEMAVVDPDAPVDGVGNALRESYVRRYFQ</sequence>
<reference evidence="1 2" key="1">
    <citation type="submission" date="2008-07" db="EMBL/GenBank/DDBJ databases">
        <authorList>
            <person name="El-Sayed N."/>
            <person name="Caler E."/>
            <person name="Inman J."/>
            <person name="Amedeo P."/>
            <person name="Hass B."/>
            <person name="Wortman J."/>
        </authorList>
    </citation>
    <scope>NUCLEOTIDE SEQUENCE [LARGE SCALE GENOMIC DNA]</scope>
    <source>
        <strain evidence="2">ATCC 50983 / TXsc</strain>
    </source>
</reference>
<dbReference type="GeneID" id="9054417"/>
<dbReference type="EMBL" id="GG687290">
    <property type="protein sequence ID" value="EEQ97269.1"/>
    <property type="molecule type" value="Genomic_DNA"/>
</dbReference>
<proteinExistence type="predicted"/>
<dbReference type="Proteomes" id="UP000007800">
    <property type="component" value="Unassembled WGS sequence"/>
</dbReference>
<evidence type="ECO:0000313" key="2">
    <source>
        <dbReference type="Proteomes" id="UP000007800"/>
    </source>
</evidence>
<gene>
    <name evidence="1" type="ORF">Pmar_PMAR024711</name>
</gene>